<evidence type="ECO:0000313" key="1">
    <source>
        <dbReference type="EMBL" id="QFI63049.1"/>
    </source>
</evidence>
<name>A0A5P6NAM1_9SPHN</name>
<dbReference type="EMBL" id="CP032228">
    <property type="protein sequence ID" value="QFI63049.1"/>
    <property type="molecule type" value="Genomic_DNA"/>
</dbReference>
<protein>
    <submittedName>
        <fullName evidence="1">Uncharacterized protein</fullName>
    </submittedName>
</protein>
<dbReference type="AlphaFoldDB" id="A0A5P6NAM1"/>
<gene>
    <name evidence="1" type="ORF">D0Y83_07025</name>
</gene>
<organism evidence="1 2">
    <name type="scientific">Qipengyuania flava</name>
    <dbReference type="NCBI Taxonomy" id="192812"/>
    <lineage>
        <taxon>Bacteria</taxon>
        <taxon>Pseudomonadati</taxon>
        <taxon>Pseudomonadota</taxon>
        <taxon>Alphaproteobacteria</taxon>
        <taxon>Sphingomonadales</taxon>
        <taxon>Erythrobacteraceae</taxon>
        <taxon>Qipengyuania</taxon>
    </lineage>
</organism>
<sequence length="234" mass="25236">MSAEFSRVSSAADASPELDTRRLDKAVYEADRNALAQLRMETKWLAGCPDALASRVGTCRKGAVAGSAKGLDGTAFTPSFFNLGQADTGNFSYAAGYLLREAPGGNVTGHVPLLGGALAIGQVWPDDYTSGPLPDYYIDYFDLGTSASYRFANDVIYRVDPQDGTITAIAGILTDDDFIIGEPAPGGYDVYNVPYAFRSRYADSETAIYRYANGYIYRLDPATREVDAVIELLI</sequence>
<proteinExistence type="predicted"/>
<reference evidence="2" key="1">
    <citation type="submission" date="2018-09" db="EMBL/GenBank/DDBJ databases">
        <title>Nocardia yunnanensis sp. nov., an actinomycete isolated from a soil sample.</title>
        <authorList>
            <person name="Zhang J."/>
        </authorList>
    </citation>
    <scope>NUCLEOTIDE SEQUENCE [LARGE SCALE GENOMIC DNA]</scope>
    <source>
        <strain evidence="2">21-3</strain>
    </source>
</reference>
<accession>A0A5P6NAM1</accession>
<dbReference type="Proteomes" id="UP000325385">
    <property type="component" value="Chromosome"/>
</dbReference>
<evidence type="ECO:0000313" key="2">
    <source>
        <dbReference type="Proteomes" id="UP000325385"/>
    </source>
</evidence>